<dbReference type="CDD" id="cd00093">
    <property type="entry name" value="HTH_XRE"/>
    <property type="match status" value="1"/>
</dbReference>
<reference evidence="3 4" key="1">
    <citation type="submission" date="2018-06" db="EMBL/GenBank/DDBJ databases">
        <title>Genomic Encyclopedia of Archaeal and Bacterial Type Strains, Phase II (KMG-II): from individual species to whole genera.</title>
        <authorList>
            <person name="Goeker M."/>
        </authorList>
    </citation>
    <scope>NUCLEOTIDE SEQUENCE [LARGE SCALE GENOMIC DNA]</scope>
    <source>
        <strain evidence="3 4">ATCC BAA-1881</strain>
    </source>
</reference>
<dbReference type="OrthoDB" id="135108at2"/>
<dbReference type="Proteomes" id="UP000248806">
    <property type="component" value="Unassembled WGS sequence"/>
</dbReference>
<dbReference type="SUPFAM" id="SSF55811">
    <property type="entry name" value="Nudix"/>
    <property type="match status" value="1"/>
</dbReference>
<accession>A0A326TRQ4</accession>
<evidence type="ECO:0000259" key="2">
    <source>
        <dbReference type="PROSITE" id="PS51462"/>
    </source>
</evidence>
<dbReference type="SMART" id="SM00530">
    <property type="entry name" value="HTH_XRE"/>
    <property type="match status" value="1"/>
</dbReference>
<dbReference type="AlphaFoldDB" id="A0A326TRQ4"/>
<evidence type="ECO:0000313" key="3">
    <source>
        <dbReference type="EMBL" id="PZW18282.1"/>
    </source>
</evidence>
<dbReference type="EMBL" id="QKUF01000054">
    <property type="protein sequence ID" value="PZW18282.1"/>
    <property type="molecule type" value="Genomic_DNA"/>
</dbReference>
<proteinExistence type="predicted"/>
<dbReference type="SUPFAM" id="SSF47413">
    <property type="entry name" value="lambda repressor-like DNA-binding domains"/>
    <property type="match status" value="1"/>
</dbReference>
<feature type="domain" description="Nudix hydrolase" evidence="2">
    <location>
        <begin position="350"/>
        <end position="505"/>
    </location>
</feature>
<evidence type="ECO:0000313" key="4">
    <source>
        <dbReference type="Proteomes" id="UP000248806"/>
    </source>
</evidence>
<dbReference type="InterPro" id="IPR001387">
    <property type="entry name" value="Cro/C1-type_HTH"/>
</dbReference>
<dbReference type="RefSeq" id="WP_111326638.1">
    <property type="nucleotide sequence ID" value="NZ_BIFX01000001.1"/>
</dbReference>
<feature type="domain" description="HTH cro/C1-type" evidence="1">
    <location>
        <begin position="8"/>
        <end position="44"/>
    </location>
</feature>
<dbReference type="Gene3D" id="3.90.79.10">
    <property type="entry name" value="Nucleoside Triphosphate Pyrophosphohydrolase"/>
    <property type="match status" value="1"/>
</dbReference>
<dbReference type="InterPro" id="IPR000086">
    <property type="entry name" value="NUDIX_hydrolase_dom"/>
</dbReference>
<keyword evidence="4" id="KW-1185">Reference proteome</keyword>
<name>A0A326TRQ4_THEHA</name>
<comment type="caution">
    <text evidence="3">The sequence shown here is derived from an EMBL/GenBank/DDBJ whole genome shotgun (WGS) entry which is preliminary data.</text>
</comment>
<gene>
    <name evidence="3" type="ORF">EI42_06246</name>
</gene>
<dbReference type="Gene3D" id="1.10.260.40">
    <property type="entry name" value="lambda repressor-like DNA-binding domains"/>
    <property type="match status" value="1"/>
</dbReference>
<dbReference type="PROSITE" id="PS51462">
    <property type="entry name" value="NUDIX"/>
    <property type="match status" value="1"/>
</dbReference>
<evidence type="ECO:0000259" key="1">
    <source>
        <dbReference type="PROSITE" id="PS50943"/>
    </source>
</evidence>
<sequence>MKGYGAYLSNLRSNAGLSLEELASLAGTSKSTLSRLENDEVSQPFKGNMRMLVLILAQLLCTSKFEIDRYLELASIDRKLLTETEAFELGFIRPIPPGSKDEEIQLEWLVANCEGILARLEEVEAKIGISKTPLNLKRKIQEYTNLLQEARWRLDALSSNSQAPVRPSEVKIYVAEALEGKIVVGHQYGRELNSDIVKYSLYNLASKNARWLMQLADVERFAVDDCIILTNSKDFQGWTSSEIKTTVLNTSLPIPDDLKELKEAKLPIIAKDYYNSSHYRLVSFTPSFSDLDQLEVTLAPIGFHDYYALTPFFDEPLLTALDGSKVSIRQKYGNTALTYSSTDKGTSLIPTPVSIQCIVVTSDQQILLMRRSSSVAFYPNHWSASFEETMNAPGLNRKGEPSRSDDADFFAGALRGLHEELAVESDAVEKICVLSLNVEYLTLSTDVIVLIKLHLSSEEIREGWILEAWDRDEASKLQFLPSNLNAVVEKLFSNELWHPTARMRLIQYLFYEYGVKEVARALKAKNR</sequence>
<organism evidence="3 4">
    <name type="scientific">Thermosporothrix hazakensis</name>
    <dbReference type="NCBI Taxonomy" id="644383"/>
    <lineage>
        <taxon>Bacteria</taxon>
        <taxon>Bacillati</taxon>
        <taxon>Chloroflexota</taxon>
        <taxon>Ktedonobacteria</taxon>
        <taxon>Ktedonobacterales</taxon>
        <taxon>Thermosporotrichaceae</taxon>
        <taxon>Thermosporothrix</taxon>
    </lineage>
</organism>
<dbReference type="InterPro" id="IPR015797">
    <property type="entry name" value="NUDIX_hydrolase-like_dom_sf"/>
</dbReference>
<dbReference type="PROSITE" id="PS50943">
    <property type="entry name" value="HTH_CROC1"/>
    <property type="match status" value="1"/>
</dbReference>
<dbReference type="InterPro" id="IPR010982">
    <property type="entry name" value="Lambda_DNA-bd_dom_sf"/>
</dbReference>
<dbReference type="Pfam" id="PF13560">
    <property type="entry name" value="HTH_31"/>
    <property type="match status" value="1"/>
</dbReference>
<dbReference type="GO" id="GO:0003677">
    <property type="term" value="F:DNA binding"/>
    <property type="evidence" value="ECO:0007669"/>
    <property type="project" value="InterPro"/>
</dbReference>
<protein>
    <submittedName>
        <fullName evidence="3">Transcriptional regulator with XRE-family HTH domain</fullName>
    </submittedName>
</protein>